<proteinExistence type="predicted"/>
<dbReference type="PANTHER" id="PTHR33371">
    <property type="entry name" value="INTERMEMBRANE PHOSPHOLIPID TRANSPORT SYSTEM BINDING PROTEIN MLAD-RELATED"/>
    <property type="match status" value="1"/>
</dbReference>
<gene>
    <name evidence="5" type="ORF">SM436_08235</name>
</gene>
<feature type="region of interest" description="Disordered" evidence="1">
    <location>
        <begin position="351"/>
        <end position="389"/>
    </location>
</feature>
<feature type="transmembrane region" description="Helical" evidence="2">
    <location>
        <begin position="393"/>
        <end position="414"/>
    </location>
</feature>
<dbReference type="Pfam" id="PF11887">
    <property type="entry name" value="Mce4_CUP1"/>
    <property type="match status" value="1"/>
</dbReference>
<evidence type="ECO:0000256" key="1">
    <source>
        <dbReference type="SAM" id="MobiDB-lite"/>
    </source>
</evidence>
<dbReference type="EMBL" id="JAXCEH010000003">
    <property type="protein sequence ID" value="MFA1553675.1"/>
    <property type="molecule type" value="Genomic_DNA"/>
</dbReference>
<keyword evidence="6" id="KW-1185">Reference proteome</keyword>
<dbReference type="NCBIfam" id="TIGR00996">
    <property type="entry name" value="Mtu_fam_mce"/>
    <property type="match status" value="1"/>
</dbReference>
<evidence type="ECO:0000259" key="4">
    <source>
        <dbReference type="Pfam" id="PF11887"/>
    </source>
</evidence>
<dbReference type="PANTHER" id="PTHR33371:SF4">
    <property type="entry name" value="INTERMEMBRANE PHOSPHOLIPID TRANSPORT SYSTEM BINDING PROTEIN MLAD"/>
    <property type="match status" value="1"/>
</dbReference>
<dbReference type="InterPro" id="IPR024516">
    <property type="entry name" value="Mce_C"/>
</dbReference>
<dbReference type="InterPro" id="IPR005693">
    <property type="entry name" value="Mce"/>
</dbReference>
<keyword evidence="2" id="KW-1133">Transmembrane helix</keyword>
<name>A0ABV4QSU6_9ACTN</name>
<evidence type="ECO:0000313" key="6">
    <source>
        <dbReference type="Proteomes" id="UP001569904"/>
    </source>
</evidence>
<dbReference type="InterPro" id="IPR052336">
    <property type="entry name" value="MlaD_Phospholipid_Transporter"/>
</dbReference>
<evidence type="ECO:0000259" key="3">
    <source>
        <dbReference type="Pfam" id="PF02470"/>
    </source>
</evidence>
<evidence type="ECO:0000256" key="2">
    <source>
        <dbReference type="SAM" id="Phobius"/>
    </source>
</evidence>
<reference evidence="5 6" key="1">
    <citation type="submission" date="2023-11" db="EMBL/GenBank/DDBJ databases">
        <title>Actinomadura monticuli sp. nov., isolated from volcanic ash.</title>
        <authorList>
            <person name="Lee S.D."/>
            <person name="Yang H."/>
            <person name="Kim I.S."/>
        </authorList>
    </citation>
    <scope>NUCLEOTIDE SEQUENCE [LARGE SCALE GENOMIC DNA]</scope>
    <source>
        <strain evidence="5 6">DSM 45346</strain>
    </source>
</reference>
<feature type="domain" description="Mce/MlaD" evidence="3">
    <location>
        <begin position="36"/>
        <end position="109"/>
    </location>
</feature>
<feature type="domain" description="Mammalian cell entry C-terminal" evidence="4">
    <location>
        <begin position="119"/>
        <end position="260"/>
    </location>
</feature>
<keyword evidence="2" id="KW-0472">Membrane</keyword>
<sequence>MTRRIVVNLVVFCLLGLLLTGWALGNVVTLNFPERYYRLGVEFESSPGLQPGFDVAYLGVAVGRIHSVRLEGRKVVADLDIDRGQRIPGNAVAVAGRKSAIGEPYVSLELPPGATGGPPMRRGAVIPLARTSVAASYDELFTAANEAVTGLNAADLRTVSRELAAGWDGRSDSLQKMVDGTGQLTGTFARNSEVLDGLIGELTTTTTLLTAKRGELAGGLDDFSRVMDALAQNDEELRRLTEQAPGLLGKFDAILSQTRRQNDCTLKNLGTVMPVILDDRSIKSLEYAESHATEMTEVLRMVAPPDEEPASLHIDFVVTGDKPAPAPEYRNLKPLPDVGSVPACAGVRVPSPRKGAAAKGTESPTTSGAGATTDGVAVRNTSGTKDDPGPSPWLIYLPPLIALAILIVTTRRTLVVVWRSLRRRTPGA</sequence>
<organism evidence="5 6">
    <name type="scientific">Actinomadura chokoriensis</name>
    <dbReference type="NCBI Taxonomy" id="454156"/>
    <lineage>
        <taxon>Bacteria</taxon>
        <taxon>Bacillati</taxon>
        <taxon>Actinomycetota</taxon>
        <taxon>Actinomycetes</taxon>
        <taxon>Streptosporangiales</taxon>
        <taxon>Thermomonosporaceae</taxon>
        <taxon>Actinomadura</taxon>
    </lineage>
</organism>
<protein>
    <submittedName>
        <fullName evidence="5">MCE family protein</fullName>
    </submittedName>
</protein>
<evidence type="ECO:0000313" key="5">
    <source>
        <dbReference type="EMBL" id="MFA1553675.1"/>
    </source>
</evidence>
<comment type="caution">
    <text evidence="5">The sequence shown here is derived from an EMBL/GenBank/DDBJ whole genome shotgun (WGS) entry which is preliminary data.</text>
</comment>
<dbReference type="RefSeq" id="WP_371940065.1">
    <property type="nucleotide sequence ID" value="NZ_JAXCEH010000003.1"/>
</dbReference>
<keyword evidence="2" id="KW-0812">Transmembrane</keyword>
<dbReference type="Pfam" id="PF02470">
    <property type="entry name" value="MlaD"/>
    <property type="match status" value="1"/>
</dbReference>
<accession>A0ABV4QSU6</accession>
<dbReference type="InterPro" id="IPR003399">
    <property type="entry name" value="Mce/MlaD"/>
</dbReference>
<dbReference type="Proteomes" id="UP001569904">
    <property type="component" value="Unassembled WGS sequence"/>
</dbReference>